<comment type="caution">
    <text evidence="1">The sequence shown here is derived from an EMBL/GenBank/DDBJ whole genome shotgun (WGS) entry which is preliminary data.</text>
</comment>
<dbReference type="Gene3D" id="1.20.140.150">
    <property type="match status" value="1"/>
</dbReference>
<reference evidence="1" key="1">
    <citation type="journal article" date="2023" name="bioRxiv">
        <title>Scaffold-level genome assemblies of two parasitoid biocontrol wasps reveal the parthenogenesis mechanism and an associated novel virus.</title>
        <authorList>
            <person name="Inwood S."/>
            <person name="Skelly J."/>
            <person name="Guhlin J."/>
            <person name="Harrop T."/>
            <person name="Goldson S."/>
            <person name="Dearden P."/>
        </authorList>
    </citation>
    <scope>NUCLEOTIDE SEQUENCE</scope>
    <source>
        <strain evidence="1">Irish</strain>
        <tissue evidence="1">Whole body</tissue>
    </source>
</reference>
<accession>A0AA39KQR4</accession>
<name>A0AA39KQR4_9HYME</name>
<dbReference type="GO" id="GO:0098970">
    <property type="term" value="P:postsynaptic neurotransmitter receptor diffusion trapping"/>
    <property type="evidence" value="ECO:0007669"/>
    <property type="project" value="TreeGrafter"/>
</dbReference>
<dbReference type="Proteomes" id="UP001168990">
    <property type="component" value="Unassembled WGS sequence"/>
</dbReference>
<dbReference type="GO" id="GO:0005245">
    <property type="term" value="F:voltage-gated calcium channel activity"/>
    <property type="evidence" value="ECO:0007669"/>
    <property type="project" value="TreeGrafter"/>
</dbReference>
<dbReference type="AlphaFoldDB" id="A0AA39KQR4"/>
<organism evidence="1 2">
    <name type="scientific">Microctonus aethiopoides</name>
    <dbReference type="NCBI Taxonomy" id="144406"/>
    <lineage>
        <taxon>Eukaryota</taxon>
        <taxon>Metazoa</taxon>
        <taxon>Ecdysozoa</taxon>
        <taxon>Arthropoda</taxon>
        <taxon>Hexapoda</taxon>
        <taxon>Insecta</taxon>
        <taxon>Pterygota</taxon>
        <taxon>Neoptera</taxon>
        <taxon>Endopterygota</taxon>
        <taxon>Hymenoptera</taxon>
        <taxon>Apocrita</taxon>
        <taxon>Ichneumonoidea</taxon>
        <taxon>Braconidae</taxon>
        <taxon>Euphorinae</taxon>
        <taxon>Microctonus</taxon>
    </lineage>
</organism>
<proteinExistence type="predicted"/>
<sequence>MCCSGGTSGSRMTRCGIVCGLAALAALTTALLGPAWLHTEEKLVIPHLPRQLTAAVSVKFKLGLFKVCSKIVKPSNITIHIAPPSCTNVRYNSLADVTSQELGFNQLEFTPLVVSKMRISAPFQVAAVALILAGTFSAMIGHCYADHKTVIACGLFLLGGFEALKETVSERPHALIGSLVTY</sequence>
<dbReference type="PANTHER" id="PTHR12107">
    <property type="entry name" value="VOLTAGE-DEPENDENT CALCIUM CHANNEL GAMMA SUBUNIT"/>
    <property type="match status" value="1"/>
</dbReference>
<reference evidence="1" key="2">
    <citation type="submission" date="2023-03" db="EMBL/GenBank/DDBJ databases">
        <authorList>
            <person name="Inwood S.N."/>
            <person name="Skelly J.G."/>
            <person name="Guhlin J."/>
            <person name="Harrop T.W.R."/>
            <person name="Goldson S.G."/>
            <person name="Dearden P.K."/>
        </authorList>
    </citation>
    <scope>NUCLEOTIDE SEQUENCE</scope>
    <source>
        <strain evidence="1">Irish</strain>
        <tissue evidence="1">Whole body</tissue>
    </source>
</reference>
<dbReference type="GO" id="GO:0099590">
    <property type="term" value="P:neurotransmitter receptor internalization"/>
    <property type="evidence" value="ECO:0007669"/>
    <property type="project" value="TreeGrafter"/>
</dbReference>
<evidence type="ECO:0000313" key="1">
    <source>
        <dbReference type="EMBL" id="KAK0170262.1"/>
    </source>
</evidence>
<keyword evidence="2" id="KW-1185">Reference proteome</keyword>
<dbReference type="InterPro" id="IPR051072">
    <property type="entry name" value="CACNG_subunit"/>
</dbReference>
<gene>
    <name evidence="1" type="ORF">PV328_010842</name>
</gene>
<dbReference type="GO" id="GO:0051968">
    <property type="term" value="P:positive regulation of synaptic transmission, glutamatergic"/>
    <property type="evidence" value="ECO:0007669"/>
    <property type="project" value="TreeGrafter"/>
</dbReference>
<dbReference type="GO" id="GO:0016247">
    <property type="term" value="F:channel regulator activity"/>
    <property type="evidence" value="ECO:0007669"/>
    <property type="project" value="TreeGrafter"/>
</dbReference>
<dbReference type="GO" id="GO:0019226">
    <property type="term" value="P:transmission of nerve impulse"/>
    <property type="evidence" value="ECO:0007669"/>
    <property type="project" value="TreeGrafter"/>
</dbReference>
<dbReference type="PANTHER" id="PTHR12107:SF0">
    <property type="entry name" value="STARGAZIN (MAMMALIAN CALCIUM CHANNEL) HOMOLOG"/>
    <property type="match status" value="1"/>
</dbReference>
<dbReference type="EMBL" id="JAQQBS010000004">
    <property type="protein sequence ID" value="KAK0170262.1"/>
    <property type="molecule type" value="Genomic_DNA"/>
</dbReference>
<dbReference type="GO" id="GO:0032281">
    <property type="term" value="C:AMPA glutamate receptor complex"/>
    <property type="evidence" value="ECO:0007669"/>
    <property type="project" value="TreeGrafter"/>
</dbReference>
<dbReference type="GO" id="GO:0098839">
    <property type="term" value="C:postsynaptic density membrane"/>
    <property type="evidence" value="ECO:0007669"/>
    <property type="project" value="TreeGrafter"/>
</dbReference>
<dbReference type="GO" id="GO:0098943">
    <property type="term" value="P:neurotransmitter receptor transport, postsynaptic endosome to lysosome"/>
    <property type="evidence" value="ECO:0007669"/>
    <property type="project" value="TreeGrafter"/>
</dbReference>
<protein>
    <submittedName>
        <fullName evidence="1">Uncharacterized protein</fullName>
    </submittedName>
</protein>
<evidence type="ECO:0000313" key="2">
    <source>
        <dbReference type="Proteomes" id="UP001168990"/>
    </source>
</evidence>